<dbReference type="AlphaFoldDB" id="A0AA88Y5S3"/>
<dbReference type="Pfam" id="PF05890">
    <property type="entry name" value="Ebp2"/>
    <property type="match status" value="1"/>
</dbReference>
<evidence type="ECO:0000256" key="2">
    <source>
        <dbReference type="ARBA" id="ARBA00004604"/>
    </source>
</evidence>
<evidence type="ECO:0000256" key="3">
    <source>
        <dbReference type="ARBA" id="ARBA00007336"/>
    </source>
</evidence>
<comment type="function">
    <text evidence="1">Required for the processing of the 27S pre-rRNA.</text>
</comment>
<name>A0AA88Y5S3_PINIB</name>
<evidence type="ECO:0000313" key="9">
    <source>
        <dbReference type="EMBL" id="KAK3090016.1"/>
    </source>
</evidence>
<evidence type="ECO:0000256" key="7">
    <source>
        <dbReference type="SAM" id="Coils"/>
    </source>
</evidence>
<proteinExistence type="inferred from homology"/>
<dbReference type="GO" id="GO:0030687">
    <property type="term" value="C:preribosome, large subunit precursor"/>
    <property type="evidence" value="ECO:0007669"/>
    <property type="project" value="TreeGrafter"/>
</dbReference>
<keyword evidence="4" id="KW-0690">Ribosome biogenesis</keyword>
<feature type="compositionally biased region" description="Basic residues" evidence="8">
    <location>
        <begin position="271"/>
        <end position="301"/>
    </location>
</feature>
<dbReference type="GO" id="GO:0006364">
    <property type="term" value="P:rRNA processing"/>
    <property type="evidence" value="ECO:0007669"/>
    <property type="project" value="TreeGrafter"/>
</dbReference>
<keyword evidence="5 7" id="KW-0175">Coiled coil</keyword>
<evidence type="ECO:0000256" key="8">
    <source>
        <dbReference type="SAM" id="MobiDB-lite"/>
    </source>
</evidence>
<organism evidence="9 10">
    <name type="scientific">Pinctada imbricata</name>
    <name type="common">Atlantic pearl-oyster</name>
    <name type="synonym">Pinctada martensii</name>
    <dbReference type="NCBI Taxonomy" id="66713"/>
    <lineage>
        <taxon>Eukaryota</taxon>
        <taxon>Metazoa</taxon>
        <taxon>Spiralia</taxon>
        <taxon>Lophotrochozoa</taxon>
        <taxon>Mollusca</taxon>
        <taxon>Bivalvia</taxon>
        <taxon>Autobranchia</taxon>
        <taxon>Pteriomorphia</taxon>
        <taxon>Pterioida</taxon>
        <taxon>Pterioidea</taxon>
        <taxon>Pteriidae</taxon>
        <taxon>Pinctada</taxon>
    </lineage>
</organism>
<dbReference type="Proteomes" id="UP001186944">
    <property type="component" value="Unassembled WGS sequence"/>
</dbReference>
<accession>A0AA88Y5S3</accession>
<evidence type="ECO:0000256" key="5">
    <source>
        <dbReference type="ARBA" id="ARBA00023054"/>
    </source>
</evidence>
<feature type="region of interest" description="Disordered" evidence="8">
    <location>
        <begin position="207"/>
        <end position="301"/>
    </location>
</feature>
<gene>
    <name evidence="9" type="ORF">FSP39_008543</name>
</gene>
<sequence length="301" mass="35224">MNNLATDGKILFGREESSAEETELFRYLQEAFAAGRLKPGLSVELPAKSQVNNVAGMKQKLKEFQNNLEWIERLDLTNAPAPAAPGMELEGEDDVHNDFTRELRFYRQAQASVLEGIPRLQALDIQTKRPEDYFAEMAKSDDHMKRVREKLLEKQMSIDRREKVRKQRDLRKYGKKVQQEVLLKRQKEKKEMLESVKRYRKGQQDKIDFLNDLDDKSEKPRNKQQRDNKKNRINKKREFKNKKFGFGGQKKRSKMNTASSAGDMSDFNPRLHQKKAGKPKAKMANKRPGKSKRMKNKNKKR</sequence>
<feature type="compositionally biased region" description="Basic and acidic residues" evidence="8">
    <location>
        <begin position="207"/>
        <end position="230"/>
    </location>
</feature>
<keyword evidence="6" id="KW-0539">Nucleus</keyword>
<evidence type="ECO:0008006" key="11">
    <source>
        <dbReference type="Google" id="ProtNLM"/>
    </source>
</evidence>
<comment type="subcellular location">
    <subcellularLocation>
        <location evidence="2">Nucleus</location>
        <location evidence="2">Nucleolus</location>
    </subcellularLocation>
</comment>
<dbReference type="EMBL" id="VSWD01000010">
    <property type="protein sequence ID" value="KAK3090016.1"/>
    <property type="molecule type" value="Genomic_DNA"/>
</dbReference>
<protein>
    <recommendedName>
        <fullName evidence="11">rRNA-processing protein EBP2</fullName>
    </recommendedName>
</protein>
<comment type="similarity">
    <text evidence="3">Belongs to the EBP2 family.</text>
</comment>
<dbReference type="GO" id="GO:0034399">
    <property type="term" value="C:nuclear periphery"/>
    <property type="evidence" value="ECO:0007669"/>
    <property type="project" value="TreeGrafter"/>
</dbReference>
<dbReference type="PANTHER" id="PTHR13028">
    <property type="entry name" value="RRNA PROCESSING PROTEIN EBNA1-BINDING PROTEIN-RELATED"/>
    <property type="match status" value="1"/>
</dbReference>
<feature type="compositionally biased region" description="Basic residues" evidence="8">
    <location>
        <begin position="231"/>
        <end position="254"/>
    </location>
</feature>
<feature type="coiled-coil region" evidence="7">
    <location>
        <begin position="47"/>
        <end position="74"/>
    </location>
</feature>
<dbReference type="GO" id="GO:0005730">
    <property type="term" value="C:nucleolus"/>
    <property type="evidence" value="ECO:0007669"/>
    <property type="project" value="UniProtKB-SubCell"/>
</dbReference>
<evidence type="ECO:0000256" key="4">
    <source>
        <dbReference type="ARBA" id="ARBA00022517"/>
    </source>
</evidence>
<evidence type="ECO:0000256" key="1">
    <source>
        <dbReference type="ARBA" id="ARBA00003387"/>
    </source>
</evidence>
<evidence type="ECO:0000313" key="10">
    <source>
        <dbReference type="Proteomes" id="UP001186944"/>
    </source>
</evidence>
<dbReference type="PANTHER" id="PTHR13028:SF0">
    <property type="entry name" value="RRNA-PROCESSING PROTEIN EBP2-RELATED"/>
    <property type="match status" value="1"/>
</dbReference>
<dbReference type="InterPro" id="IPR008610">
    <property type="entry name" value="Ebp2"/>
</dbReference>
<comment type="caution">
    <text evidence="9">The sequence shown here is derived from an EMBL/GenBank/DDBJ whole genome shotgun (WGS) entry which is preliminary data.</text>
</comment>
<dbReference type="GO" id="GO:0042273">
    <property type="term" value="P:ribosomal large subunit biogenesis"/>
    <property type="evidence" value="ECO:0007669"/>
    <property type="project" value="TreeGrafter"/>
</dbReference>
<reference evidence="9" key="1">
    <citation type="submission" date="2019-08" db="EMBL/GenBank/DDBJ databases">
        <title>The improved chromosome-level genome for the pearl oyster Pinctada fucata martensii using PacBio sequencing and Hi-C.</title>
        <authorList>
            <person name="Zheng Z."/>
        </authorList>
    </citation>
    <scope>NUCLEOTIDE SEQUENCE</scope>
    <source>
        <strain evidence="9">ZZ-2019</strain>
        <tissue evidence="9">Adductor muscle</tissue>
    </source>
</reference>
<evidence type="ECO:0000256" key="6">
    <source>
        <dbReference type="ARBA" id="ARBA00023242"/>
    </source>
</evidence>
<keyword evidence="10" id="KW-1185">Reference proteome</keyword>